<dbReference type="Pfam" id="PF06477">
    <property type="entry name" value="DUF1091"/>
    <property type="match status" value="1"/>
</dbReference>
<evidence type="ECO:0008006" key="4">
    <source>
        <dbReference type="Google" id="ProtNLM"/>
    </source>
</evidence>
<dbReference type="EnsemblMetazoa" id="SCAU009111-RA">
    <property type="protein sequence ID" value="SCAU009111-PA"/>
    <property type="gene ID" value="SCAU009111"/>
</dbReference>
<name>A0A1I8PLD1_STOCA</name>
<evidence type="ECO:0000313" key="3">
    <source>
        <dbReference type="Proteomes" id="UP000095300"/>
    </source>
</evidence>
<evidence type="ECO:0000313" key="2">
    <source>
        <dbReference type="EnsemblMetazoa" id="SCAU009111-PA"/>
    </source>
</evidence>
<dbReference type="AlphaFoldDB" id="A0A1I8PLD1"/>
<dbReference type="PANTHER" id="PTHR20898:SF0">
    <property type="entry name" value="DAEDALUS ON 3-RELATED"/>
    <property type="match status" value="1"/>
</dbReference>
<dbReference type="VEuPathDB" id="VectorBase:SCAU009111"/>
<evidence type="ECO:0000256" key="1">
    <source>
        <dbReference type="SAM" id="SignalP"/>
    </source>
</evidence>
<keyword evidence="3" id="KW-1185">Reference proteome</keyword>
<dbReference type="KEGG" id="scac:106086496"/>
<dbReference type="SMART" id="SM00697">
    <property type="entry name" value="DM8"/>
    <property type="match status" value="1"/>
</dbReference>
<gene>
    <name evidence="2" type="primary">106086496</name>
</gene>
<reference evidence="2" key="1">
    <citation type="submission" date="2020-05" db="UniProtKB">
        <authorList>
            <consortium name="EnsemblMetazoa"/>
        </authorList>
    </citation>
    <scope>IDENTIFICATION</scope>
    <source>
        <strain evidence="2">USDA</strain>
    </source>
</reference>
<dbReference type="InterPro" id="IPR010512">
    <property type="entry name" value="DUF1091"/>
</dbReference>
<proteinExistence type="predicted"/>
<accession>A0A1I8PLD1</accession>
<protein>
    <recommendedName>
        <fullName evidence="4">MD-2-related lipid-recognition domain-containing protein</fullName>
    </recommendedName>
</protein>
<feature type="signal peptide" evidence="1">
    <location>
        <begin position="1"/>
        <end position="20"/>
    </location>
</feature>
<dbReference type="PANTHER" id="PTHR20898">
    <property type="entry name" value="DAEDALUS ON 3-RELATED-RELATED"/>
    <property type="match status" value="1"/>
</dbReference>
<feature type="chain" id="PRO_5009326836" description="MD-2-related lipid-recognition domain-containing protein" evidence="1">
    <location>
        <begin position="21"/>
        <end position="182"/>
    </location>
</feature>
<dbReference type="Proteomes" id="UP000095300">
    <property type="component" value="Unassembled WGS sequence"/>
</dbReference>
<organism evidence="2 3">
    <name type="scientific">Stomoxys calcitrans</name>
    <name type="common">Stable fly</name>
    <name type="synonym">Conops calcitrans</name>
    <dbReference type="NCBI Taxonomy" id="35570"/>
    <lineage>
        <taxon>Eukaryota</taxon>
        <taxon>Metazoa</taxon>
        <taxon>Ecdysozoa</taxon>
        <taxon>Arthropoda</taxon>
        <taxon>Hexapoda</taxon>
        <taxon>Insecta</taxon>
        <taxon>Pterygota</taxon>
        <taxon>Neoptera</taxon>
        <taxon>Endopterygota</taxon>
        <taxon>Diptera</taxon>
        <taxon>Brachycera</taxon>
        <taxon>Muscomorpha</taxon>
        <taxon>Muscoidea</taxon>
        <taxon>Muscidae</taxon>
        <taxon>Stomoxys</taxon>
    </lineage>
</organism>
<sequence>MSRTIFLALTAFLLFNKIQTARKPFIIDSFKFGCKTLSPRLKNLMGYSIKVATGYFNVGGTVEIGKPLAENSLVHVIFTLPRPKNTKIMKLLDVKLSVCQTLKSMTVVPMLREIFVEMMAHSNLPCSCPVVGNISMTGLIFSAKYLPTYIPDMQCNLTITLIENQQSHATCEAEAIIIRRKN</sequence>
<dbReference type="OrthoDB" id="7786537at2759"/>
<keyword evidence="1" id="KW-0732">Signal</keyword>